<evidence type="ECO:0000313" key="3">
    <source>
        <dbReference type="Proteomes" id="UP001054821"/>
    </source>
</evidence>
<feature type="compositionally biased region" description="Polar residues" evidence="1">
    <location>
        <begin position="12"/>
        <end position="21"/>
    </location>
</feature>
<name>A0AAD5F386_PRUDU</name>
<evidence type="ECO:0000256" key="1">
    <source>
        <dbReference type="SAM" id="MobiDB-lite"/>
    </source>
</evidence>
<protein>
    <submittedName>
        <fullName evidence="2">Uncharacterized protein</fullName>
    </submittedName>
</protein>
<proteinExistence type="predicted"/>
<dbReference type="Proteomes" id="UP001054821">
    <property type="component" value="Chromosome 1"/>
</dbReference>
<feature type="region of interest" description="Disordered" evidence="1">
    <location>
        <begin position="1"/>
        <end position="33"/>
    </location>
</feature>
<keyword evidence="3" id="KW-1185">Reference proteome</keyword>
<dbReference type="AlphaFoldDB" id="A0AAD5F386"/>
<dbReference type="EMBL" id="JAJFAZ020000001">
    <property type="protein sequence ID" value="KAI5351589.1"/>
    <property type="molecule type" value="Genomic_DNA"/>
</dbReference>
<gene>
    <name evidence="2" type="ORF">L3X38_004480</name>
</gene>
<reference evidence="2 3" key="1">
    <citation type="journal article" date="2022" name="G3 (Bethesda)">
        <title>Whole-genome sequence and methylome profiling of the almond [Prunus dulcis (Mill.) D.A. Webb] cultivar 'Nonpareil'.</title>
        <authorList>
            <person name="D'Amico-Willman K.M."/>
            <person name="Ouma W.Z."/>
            <person name="Meulia T."/>
            <person name="Sideli G.M."/>
            <person name="Gradziel T.M."/>
            <person name="Fresnedo-Ramirez J."/>
        </authorList>
    </citation>
    <scope>NUCLEOTIDE SEQUENCE [LARGE SCALE GENOMIC DNA]</scope>
    <source>
        <strain evidence="2">Clone GOH B32 T37-40</strain>
    </source>
</reference>
<comment type="caution">
    <text evidence="2">The sequence shown here is derived from an EMBL/GenBank/DDBJ whole genome shotgun (WGS) entry which is preliminary data.</text>
</comment>
<accession>A0AAD5F386</accession>
<organism evidence="2 3">
    <name type="scientific">Prunus dulcis</name>
    <name type="common">Almond</name>
    <name type="synonym">Amygdalus dulcis</name>
    <dbReference type="NCBI Taxonomy" id="3755"/>
    <lineage>
        <taxon>Eukaryota</taxon>
        <taxon>Viridiplantae</taxon>
        <taxon>Streptophyta</taxon>
        <taxon>Embryophyta</taxon>
        <taxon>Tracheophyta</taxon>
        <taxon>Spermatophyta</taxon>
        <taxon>Magnoliopsida</taxon>
        <taxon>eudicotyledons</taxon>
        <taxon>Gunneridae</taxon>
        <taxon>Pentapetalae</taxon>
        <taxon>rosids</taxon>
        <taxon>fabids</taxon>
        <taxon>Rosales</taxon>
        <taxon>Rosaceae</taxon>
        <taxon>Amygdaloideae</taxon>
        <taxon>Amygdaleae</taxon>
        <taxon>Prunus</taxon>
    </lineage>
</organism>
<evidence type="ECO:0000313" key="2">
    <source>
        <dbReference type="EMBL" id="KAI5351589.1"/>
    </source>
</evidence>
<sequence>MLTAKKTRESSARVNGSSATSAADPKVDKSSRTRDASMYDLLKTKFLSSLSACFKLVDHIHQASDLDTSSSLSLEKQREATFHLLQKGEVFAAETIWNLSVVAPLFCY</sequence>
<feature type="compositionally biased region" description="Basic and acidic residues" evidence="1">
    <location>
        <begin position="1"/>
        <end position="11"/>
    </location>
</feature>